<keyword evidence="4" id="KW-1185">Reference proteome</keyword>
<dbReference type="InterPro" id="IPR000182">
    <property type="entry name" value="GNAT_dom"/>
</dbReference>
<dbReference type="OrthoDB" id="41532at2759"/>
<evidence type="ECO:0000256" key="1">
    <source>
        <dbReference type="ARBA" id="ARBA00022679"/>
    </source>
</evidence>
<evidence type="ECO:0000259" key="2">
    <source>
        <dbReference type="PROSITE" id="PS51186"/>
    </source>
</evidence>
<accession>A0A2S6CCC3</accession>
<sequence length="181" mass="19996">MCQASEANNHQPRVKILRREHKDLPACVKVLERVYDRDGYPVQGTTQAESFLSNEDITSAWVAVIDNKIVGHVAMGRAKISDLSVALWRKTHQHDAIAVLERLFVDPDSRGSGVAAKLVQAAVAWGAEGGMRLVLFALAKDIAAARLYERLGWAHFGTATYRYGDGQEMDAWCYSSPTPNI</sequence>
<dbReference type="AlphaFoldDB" id="A0A2S6CCC3"/>
<dbReference type="Pfam" id="PF00583">
    <property type="entry name" value="Acetyltransf_1"/>
    <property type="match status" value="1"/>
</dbReference>
<dbReference type="CDD" id="cd04301">
    <property type="entry name" value="NAT_SF"/>
    <property type="match status" value="1"/>
</dbReference>
<dbReference type="InterPro" id="IPR016181">
    <property type="entry name" value="Acyl_CoA_acyltransferase"/>
</dbReference>
<feature type="domain" description="N-acetyltransferase" evidence="2">
    <location>
        <begin position="14"/>
        <end position="174"/>
    </location>
</feature>
<dbReference type="Gene3D" id="3.40.630.30">
    <property type="match status" value="1"/>
</dbReference>
<dbReference type="PANTHER" id="PTHR13947">
    <property type="entry name" value="GNAT FAMILY N-ACETYLTRANSFERASE"/>
    <property type="match status" value="1"/>
</dbReference>
<protein>
    <recommendedName>
        <fullName evidence="2">N-acetyltransferase domain-containing protein</fullName>
    </recommendedName>
</protein>
<dbReference type="InterPro" id="IPR050769">
    <property type="entry name" value="NAT_camello-type"/>
</dbReference>
<evidence type="ECO:0000313" key="4">
    <source>
        <dbReference type="Proteomes" id="UP000237631"/>
    </source>
</evidence>
<name>A0A2S6CCC3_9PEZI</name>
<reference evidence="4" key="1">
    <citation type="journal article" date="2017" name="bioRxiv">
        <title>Conservation of a gene cluster reveals novel cercosporin biosynthetic mechanisms and extends production to the genus Colletotrichum.</title>
        <authorList>
            <person name="de Jonge R."/>
            <person name="Ebert M.K."/>
            <person name="Huitt-Roehl C.R."/>
            <person name="Pal P."/>
            <person name="Suttle J.C."/>
            <person name="Spanner R.E."/>
            <person name="Neubauer J.D."/>
            <person name="Jurick W.M.II."/>
            <person name="Stott K.A."/>
            <person name="Secor G.A."/>
            <person name="Thomma B.P.H.J."/>
            <person name="Van de Peer Y."/>
            <person name="Townsend C.A."/>
            <person name="Bolton M.D."/>
        </authorList>
    </citation>
    <scope>NUCLEOTIDE SEQUENCE [LARGE SCALE GENOMIC DNA]</scope>
    <source>
        <strain evidence="4">CBS538.71</strain>
    </source>
</reference>
<dbReference type="SUPFAM" id="SSF55729">
    <property type="entry name" value="Acyl-CoA N-acyltransferases (Nat)"/>
    <property type="match status" value="1"/>
</dbReference>
<dbReference type="GO" id="GO:0008080">
    <property type="term" value="F:N-acetyltransferase activity"/>
    <property type="evidence" value="ECO:0007669"/>
    <property type="project" value="InterPro"/>
</dbReference>
<dbReference type="EMBL" id="PNEN01000495">
    <property type="protein sequence ID" value="PPJ57356.1"/>
    <property type="molecule type" value="Genomic_DNA"/>
</dbReference>
<gene>
    <name evidence="3" type="ORF">CBER1_01390</name>
</gene>
<proteinExistence type="predicted"/>
<organism evidence="3 4">
    <name type="scientific">Cercospora berteroae</name>
    <dbReference type="NCBI Taxonomy" id="357750"/>
    <lineage>
        <taxon>Eukaryota</taxon>
        <taxon>Fungi</taxon>
        <taxon>Dikarya</taxon>
        <taxon>Ascomycota</taxon>
        <taxon>Pezizomycotina</taxon>
        <taxon>Dothideomycetes</taxon>
        <taxon>Dothideomycetidae</taxon>
        <taxon>Mycosphaerellales</taxon>
        <taxon>Mycosphaerellaceae</taxon>
        <taxon>Cercospora</taxon>
    </lineage>
</organism>
<dbReference type="PROSITE" id="PS51186">
    <property type="entry name" value="GNAT"/>
    <property type="match status" value="1"/>
</dbReference>
<keyword evidence="1" id="KW-0808">Transferase</keyword>
<dbReference type="PANTHER" id="PTHR13947:SF37">
    <property type="entry name" value="LD18367P"/>
    <property type="match status" value="1"/>
</dbReference>
<comment type="caution">
    <text evidence="3">The sequence shown here is derived from an EMBL/GenBank/DDBJ whole genome shotgun (WGS) entry which is preliminary data.</text>
</comment>
<dbReference type="Proteomes" id="UP000237631">
    <property type="component" value="Unassembled WGS sequence"/>
</dbReference>
<evidence type="ECO:0000313" key="3">
    <source>
        <dbReference type="EMBL" id="PPJ57356.1"/>
    </source>
</evidence>